<protein>
    <submittedName>
        <fullName evidence="3">Ester cyclase</fullName>
    </submittedName>
</protein>
<sequence length="213" mass="23981">MSDFETRPTRRHFLLGGCAVVFGAFSPLALKWRQTAFAATTRTSNTIPNKTSESEMMTEANLNASDPTLSERARQLIRIGEDGIAKENRPALEAFFHPDFRFHGPDGSTLTREELWDYFAACRAAFDDFSVTRQQIFSDGGANVAARTTFYGIFARPFTASPIGTIQPTEEPAFYTINNVFRYAENGQLIEEWAQYDSRLLLERMGVELVLRG</sequence>
<evidence type="ECO:0000313" key="4">
    <source>
        <dbReference type="Proteomes" id="UP001589814"/>
    </source>
</evidence>
<dbReference type="InterPro" id="IPR006311">
    <property type="entry name" value="TAT_signal"/>
</dbReference>
<dbReference type="Pfam" id="PF07366">
    <property type="entry name" value="SnoaL"/>
    <property type="match status" value="1"/>
</dbReference>
<feature type="region of interest" description="Disordered" evidence="1">
    <location>
        <begin position="43"/>
        <end position="67"/>
    </location>
</feature>
<keyword evidence="2" id="KW-0812">Transmembrane</keyword>
<dbReference type="PROSITE" id="PS51318">
    <property type="entry name" value="TAT"/>
    <property type="match status" value="1"/>
</dbReference>
<dbReference type="SUPFAM" id="SSF54427">
    <property type="entry name" value="NTF2-like"/>
    <property type="match status" value="1"/>
</dbReference>
<comment type="caution">
    <text evidence="3">The sequence shown here is derived from an EMBL/GenBank/DDBJ whole genome shotgun (WGS) entry which is preliminary data.</text>
</comment>
<dbReference type="InterPro" id="IPR009959">
    <property type="entry name" value="Cyclase_SnoaL-like"/>
</dbReference>
<gene>
    <name evidence="3" type="ORF">ACFFHW_14090</name>
</gene>
<dbReference type="Gene3D" id="3.10.450.50">
    <property type="match status" value="1"/>
</dbReference>
<evidence type="ECO:0000256" key="2">
    <source>
        <dbReference type="SAM" id="Phobius"/>
    </source>
</evidence>
<dbReference type="InterPro" id="IPR032710">
    <property type="entry name" value="NTF2-like_dom_sf"/>
</dbReference>
<feature type="transmembrane region" description="Helical" evidence="2">
    <location>
        <begin position="12"/>
        <end position="30"/>
    </location>
</feature>
<accession>A0ABV6G609</accession>
<keyword evidence="4" id="KW-1185">Reference proteome</keyword>
<dbReference type="RefSeq" id="WP_019950999.1">
    <property type="nucleotide sequence ID" value="NZ_JBHLVX010000051.1"/>
</dbReference>
<dbReference type="Proteomes" id="UP001589814">
    <property type="component" value="Unassembled WGS sequence"/>
</dbReference>
<keyword evidence="2" id="KW-1133">Transmembrane helix</keyword>
<evidence type="ECO:0000256" key="1">
    <source>
        <dbReference type="SAM" id="MobiDB-lite"/>
    </source>
</evidence>
<keyword evidence="2" id="KW-0472">Membrane</keyword>
<organism evidence="3 4">
    <name type="scientific">Kushneria aurantia</name>
    <dbReference type="NCBI Taxonomy" id="504092"/>
    <lineage>
        <taxon>Bacteria</taxon>
        <taxon>Pseudomonadati</taxon>
        <taxon>Pseudomonadota</taxon>
        <taxon>Gammaproteobacteria</taxon>
        <taxon>Oceanospirillales</taxon>
        <taxon>Halomonadaceae</taxon>
        <taxon>Kushneria</taxon>
    </lineage>
</organism>
<reference evidence="3 4" key="1">
    <citation type="submission" date="2024-09" db="EMBL/GenBank/DDBJ databases">
        <authorList>
            <person name="Sun Q."/>
            <person name="Mori K."/>
        </authorList>
    </citation>
    <scope>NUCLEOTIDE SEQUENCE [LARGE SCALE GENOMIC DNA]</scope>
    <source>
        <strain evidence="3 4">CCM 7415</strain>
    </source>
</reference>
<evidence type="ECO:0000313" key="3">
    <source>
        <dbReference type="EMBL" id="MFC0269102.1"/>
    </source>
</evidence>
<name>A0ABV6G609_9GAMM</name>
<proteinExistence type="predicted"/>
<dbReference type="EMBL" id="JBHLVX010000051">
    <property type="protein sequence ID" value="MFC0269102.1"/>
    <property type="molecule type" value="Genomic_DNA"/>
</dbReference>